<keyword evidence="2" id="KW-1185">Reference proteome</keyword>
<reference evidence="1" key="1">
    <citation type="journal article" date="2014" name="Int. J. Syst. Evol. Microbiol.">
        <title>Complete genome sequence of Corynebacterium casei LMG S-19264T (=DSM 44701T), isolated from a smear-ripened cheese.</title>
        <authorList>
            <consortium name="US DOE Joint Genome Institute (JGI-PGF)"/>
            <person name="Walter F."/>
            <person name="Albersmeier A."/>
            <person name="Kalinowski J."/>
            <person name="Ruckert C."/>
        </authorList>
    </citation>
    <scope>NUCLEOTIDE SEQUENCE</scope>
    <source>
        <strain evidence="1">JCM 4714</strain>
    </source>
</reference>
<dbReference type="EMBL" id="BMVG01000037">
    <property type="protein sequence ID" value="GHE12886.1"/>
    <property type="molecule type" value="Genomic_DNA"/>
</dbReference>
<protein>
    <submittedName>
        <fullName evidence="1">Uncharacterized protein</fullName>
    </submittedName>
</protein>
<dbReference type="AlphaFoldDB" id="A0A919D8A2"/>
<proteinExistence type="predicted"/>
<evidence type="ECO:0000313" key="1">
    <source>
        <dbReference type="EMBL" id="GHE12886.1"/>
    </source>
</evidence>
<reference evidence="1" key="2">
    <citation type="submission" date="2020-09" db="EMBL/GenBank/DDBJ databases">
        <authorList>
            <person name="Sun Q."/>
            <person name="Ohkuma M."/>
        </authorList>
    </citation>
    <scope>NUCLEOTIDE SEQUENCE</scope>
    <source>
        <strain evidence="1">JCM 4714</strain>
    </source>
</reference>
<gene>
    <name evidence="1" type="ORF">GCM10010339_77980</name>
</gene>
<comment type="caution">
    <text evidence="1">The sequence shown here is derived from an EMBL/GenBank/DDBJ whole genome shotgun (WGS) entry which is preliminary data.</text>
</comment>
<dbReference type="RefSeq" id="WP_189958337.1">
    <property type="nucleotide sequence ID" value="NZ_BMVG01000037.1"/>
</dbReference>
<organism evidence="1 2">
    <name type="scientific">Streptomyces alanosinicus</name>
    <dbReference type="NCBI Taxonomy" id="68171"/>
    <lineage>
        <taxon>Bacteria</taxon>
        <taxon>Bacillati</taxon>
        <taxon>Actinomycetota</taxon>
        <taxon>Actinomycetes</taxon>
        <taxon>Kitasatosporales</taxon>
        <taxon>Streptomycetaceae</taxon>
        <taxon>Streptomyces</taxon>
    </lineage>
</organism>
<sequence>MSKYIVATDPELPEKVRQHLIYIQGRPKWNDERPPEPSWFVGRTSRNARYRHLVYRRYVSVRDLNDHARQLAERAETVRFSITCQPVLRSGLMPHADRLLSELASDFWTFARRAAKWSRMQRVHQQLVKQDPQGLLPTNAFEESGRALDQERAALERLVAGFEAQATQLRAVNARFQAWQSLQELAGHREDFRDLLVADAADGHLAEVCVGGAHYAVALELAQLLDRELQRATKETGSVDPSSPRDGT</sequence>
<evidence type="ECO:0000313" key="2">
    <source>
        <dbReference type="Proteomes" id="UP000655443"/>
    </source>
</evidence>
<dbReference type="Proteomes" id="UP000655443">
    <property type="component" value="Unassembled WGS sequence"/>
</dbReference>
<name>A0A919D8A2_9ACTN</name>
<accession>A0A919D8A2</accession>